<dbReference type="GeneTree" id="ENSGT00940000159708"/>
<dbReference type="EMBL" id="Z98752">
    <property type="status" value="NOT_ANNOTATED_CDS"/>
    <property type="molecule type" value="Genomic_DNA"/>
</dbReference>
<organism evidence="2 3">
    <name type="scientific">Homo sapiens</name>
    <name type="common">Human</name>
    <dbReference type="NCBI Taxonomy" id="9606"/>
    <lineage>
        <taxon>Eukaryota</taxon>
        <taxon>Metazoa</taxon>
        <taxon>Chordata</taxon>
        <taxon>Craniata</taxon>
        <taxon>Vertebrata</taxon>
        <taxon>Euteleostomi</taxon>
        <taxon>Mammalia</taxon>
        <taxon>Eutheria</taxon>
        <taxon>Euarchontoglires</taxon>
        <taxon>Primates</taxon>
        <taxon>Haplorrhini</taxon>
        <taxon>Catarrhini</taxon>
        <taxon>Hominidae</taxon>
        <taxon>Homo</taxon>
    </lineage>
</organism>
<feature type="compositionally biased region" description="Acidic residues" evidence="1">
    <location>
        <begin position="88"/>
        <end position="97"/>
    </location>
</feature>
<evidence type="ECO:0007829" key="6">
    <source>
        <dbReference type="PubMed" id="23186163"/>
    </source>
</evidence>
<evidence type="ECO:0007829" key="4">
    <source>
        <dbReference type="PeptideAtlas" id="A0A3B3IUA3"/>
    </source>
</evidence>
<reference evidence="2 3" key="1">
    <citation type="journal article" date="2001" name="Nature">
        <title>Initial sequencing and analysis of the human genome.</title>
        <authorList>
            <consortium name="International Human Genome Sequencing Consortium"/>
            <person name="Lander E.S."/>
            <person name="Linton L.M."/>
            <person name="Birren B."/>
            <person name="Nusbaum C."/>
            <person name="Zody M.C."/>
            <person name="Baldwin J."/>
            <person name="Devon K."/>
            <person name="Dewar K."/>
            <person name="Doyle M."/>
            <person name="FitzHugh W."/>
            <person name="Funke R."/>
            <person name="Gage D."/>
            <person name="Harris K."/>
            <person name="Heaford A."/>
            <person name="Howland J."/>
            <person name="Kann L."/>
            <person name="Lehoczky J."/>
            <person name="LeVine R."/>
            <person name="McEwan P."/>
            <person name="McKernan K."/>
            <person name="Meldrim J."/>
            <person name="Mesirov J.P."/>
            <person name="Miranda C."/>
            <person name="Morris W."/>
            <person name="Naylor J."/>
            <person name="Raymond C."/>
            <person name="Rosetti M."/>
            <person name="Santos R."/>
            <person name="Sheridan A."/>
            <person name="Sougnez C."/>
            <person name="Stange-Thomann N."/>
            <person name="Stojanovic N."/>
            <person name="Subramanian A."/>
            <person name="Wyman D."/>
            <person name="Rogers J."/>
            <person name="Sulston J."/>
            <person name="Ainscough R."/>
            <person name="Beck S."/>
            <person name="Bentley D."/>
            <person name="Burton J."/>
            <person name="Clee C."/>
            <person name="Carter N."/>
            <person name="Coulson A."/>
            <person name="Deadman R."/>
            <person name="Deloukas P."/>
            <person name="Dunham A."/>
            <person name="Dunham I."/>
            <person name="Durbin R."/>
            <person name="French L."/>
            <person name="Grafham D."/>
            <person name="Gregory S."/>
            <person name="Hubbard T."/>
            <person name="Humphray S."/>
            <person name="Hunt A."/>
            <person name="Jones M."/>
            <person name="Lloyd C."/>
            <person name="McMurray A."/>
            <person name="Matthews L."/>
            <person name="Mercer S."/>
            <person name="Milne S."/>
            <person name="Mullikin J.C."/>
            <person name="Mungall A."/>
            <person name="Plumb R."/>
            <person name="Ross M."/>
            <person name="Shownkeen R."/>
            <person name="Sims S."/>
            <person name="Waterston R.H."/>
            <person name="Wilson R.K."/>
            <person name="Hillier L.W."/>
            <person name="McPherson J.D."/>
            <person name="Marra M.A."/>
            <person name="Mardis E.R."/>
            <person name="Fulton L.A."/>
            <person name="Chinwalla A.T."/>
            <person name="Pepin K.H."/>
            <person name="Gish W.R."/>
            <person name="Chissoe S.L."/>
            <person name="Wendl M.C."/>
            <person name="Delehaunty K.D."/>
            <person name="Miner T.L."/>
            <person name="Delehaunty A."/>
            <person name="Kramer J.B."/>
            <person name="Cook L.L."/>
            <person name="Fulton R.S."/>
            <person name="Johnson D.L."/>
            <person name="Minx P.J."/>
            <person name="Clifton S.W."/>
            <person name="Hawkins T."/>
            <person name="Branscomb E."/>
            <person name="Predki P."/>
            <person name="Richardson P."/>
            <person name="Wenning S."/>
            <person name="Slezak T."/>
            <person name="Doggett N."/>
            <person name="Cheng J.F."/>
            <person name="Olsen A."/>
            <person name="Lucas S."/>
            <person name="Elkin C."/>
            <person name="Uberbacher E."/>
            <person name="Frazier M."/>
            <person name="Gibbs R.A."/>
            <person name="Muzny D.M."/>
            <person name="Scherer S.E."/>
            <person name="Bouck J.B."/>
            <person name="Sodergren E.J."/>
            <person name="Worley K.C."/>
            <person name="Rives C.M."/>
            <person name="Gorrell J.H."/>
            <person name="Metzker M.L."/>
            <person name="Naylor S.L."/>
            <person name="Kucherlapati R.S."/>
            <person name="Nelson D.L."/>
            <person name="Weinstock G.M."/>
            <person name="Sakaki Y."/>
            <person name="Fujiyama A."/>
            <person name="Hattori M."/>
            <person name="Yada T."/>
            <person name="Toyoda A."/>
            <person name="Itoh T."/>
            <person name="Kawagoe C."/>
            <person name="Watanabe H."/>
            <person name="Totoki Y."/>
            <person name="Taylor T."/>
            <person name="Weissenbach J."/>
            <person name="Heilig R."/>
            <person name="Saurin W."/>
            <person name="Artiguenave F."/>
            <person name="Brottier P."/>
            <person name="Bruls T."/>
            <person name="Pelletier E."/>
            <person name="Robert C."/>
            <person name="Wincker P."/>
            <person name="Smith D.R."/>
            <person name="Doucette-Stamm L."/>
            <person name="Rubenfield M."/>
            <person name="Weinstock K."/>
            <person name="Lee H.M."/>
            <person name="Dubois J."/>
            <person name="Rosenthal A."/>
            <person name="Platzer M."/>
            <person name="Nyakatura G."/>
            <person name="Taudien S."/>
            <person name="Rump A."/>
            <person name="Yang H."/>
            <person name="Yu J."/>
            <person name="Wang J."/>
            <person name="Huang G."/>
            <person name="Gu J."/>
            <person name="Hood L."/>
            <person name="Rowen L."/>
            <person name="Madan A."/>
            <person name="Qin S."/>
            <person name="Davis R.W."/>
            <person name="Federspiel N.A."/>
            <person name="Abola A.P."/>
            <person name="Proctor M.J."/>
            <person name="Myers R.M."/>
            <person name="Schmutz J."/>
            <person name="Dickson M."/>
            <person name="Grimwood J."/>
            <person name="Cox D.R."/>
            <person name="Olson M.V."/>
            <person name="Kaul R."/>
            <person name="Raymond C."/>
            <person name="Shimizu N."/>
            <person name="Kawasaki K."/>
            <person name="Minoshima S."/>
            <person name="Evans G.A."/>
            <person name="Athanasiou M."/>
            <person name="Schultz R."/>
            <person name="Roe B.A."/>
            <person name="Chen F."/>
            <person name="Pan H."/>
            <person name="Ramser J."/>
            <person name="Lehrach H."/>
            <person name="Reinhardt R."/>
            <person name="McCombie W.R."/>
            <person name="de la Bastide M."/>
            <person name="Dedhia N."/>
            <person name="Blocker H."/>
            <person name="Hornischer K."/>
            <person name="Nordsiek G."/>
            <person name="Agarwala R."/>
            <person name="Aravind L."/>
            <person name="Bailey J.A."/>
            <person name="Bateman A."/>
            <person name="Batzoglou S."/>
            <person name="Birney E."/>
            <person name="Bork P."/>
            <person name="Brown D.G."/>
            <person name="Burge C.B."/>
            <person name="Cerutti L."/>
            <person name="Chen H.C."/>
            <person name="Church D."/>
            <person name="Clamp M."/>
            <person name="Copley R.R."/>
            <person name="Doerks T."/>
            <person name="Eddy S.R."/>
            <person name="Eichler E.E."/>
            <person name="Furey T.S."/>
            <person name="Galagan J."/>
            <person name="Gilbert J.G."/>
            <person name="Harmon C."/>
            <person name="Hayashizaki Y."/>
            <person name="Haussler D."/>
            <person name="Hermjakob H."/>
            <person name="Hokamp K."/>
            <person name="Jang W."/>
            <person name="Johnson L.S."/>
            <person name="Jones T.A."/>
            <person name="Kasif S."/>
            <person name="Kaspryzk A."/>
            <person name="Kennedy S."/>
            <person name="Kent W.J."/>
            <person name="Kitts P."/>
            <person name="Koonin E.V."/>
            <person name="Korf I."/>
            <person name="Kulp D."/>
            <person name="Lancet D."/>
            <person name="Lowe T.M."/>
            <person name="McLysaght A."/>
            <person name="Mikkelsen T."/>
            <person name="Moran J.V."/>
            <person name="Mulder N."/>
            <person name="Pollara V.J."/>
            <person name="Ponting C.P."/>
            <person name="Schuler G."/>
            <person name="Schultz J."/>
            <person name="Slater G."/>
            <person name="Smit A.F."/>
            <person name="Stupka E."/>
            <person name="Szustakowski J."/>
            <person name="Thierry-Mieg D."/>
            <person name="Thierry-Mieg J."/>
            <person name="Wagner L."/>
            <person name="Wallis J."/>
            <person name="Wheeler R."/>
            <person name="Williams A."/>
            <person name="Wolf Y.I."/>
            <person name="Wolfe K.H."/>
            <person name="Yang S.P."/>
            <person name="Yeh R.F."/>
            <person name="Collins F."/>
            <person name="Guyer M.S."/>
            <person name="Peterson J."/>
            <person name="Felsenfeld A."/>
            <person name="Wetterstrand K.A."/>
            <person name="Patrinos A."/>
            <person name="Morgan M.J."/>
            <person name="de Jong P."/>
            <person name="Catanese J.J."/>
            <person name="Osoegawa K."/>
            <person name="Shizuya H."/>
            <person name="Choi S."/>
            <person name="Chen Y.J."/>
        </authorList>
    </citation>
    <scope>NUCLEOTIDE SEQUENCE [LARGE SCALE GENOMIC DNA]</scope>
</reference>
<dbReference type="Proteomes" id="UP000005640">
    <property type="component" value="Chromosome 20"/>
</dbReference>
<reference evidence="6" key="4">
    <citation type="journal article" date="2013" name="J. Proteome Res.">
        <title>Toward a comprehensive characterization of a human cancer cell phosphoproteome.</title>
        <authorList>
            <person name="Zhou H."/>
            <person name="Di Palma S."/>
            <person name="Preisinger C."/>
            <person name="Peng M."/>
            <person name="Polat A.N."/>
            <person name="Heck A.J."/>
            <person name="Mohammed S."/>
        </authorList>
    </citation>
    <scope>IDENTIFICATION BY MASS SPECTROMETRY [LARGE SCALE ANALYSIS]</scope>
</reference>
<evidence type="ECO:0007829" key="5">
    <source>
        <dbReference type="ProteomicsDB" id="A0A3B3IUA3"/>
    </source>
</evidence>
<evidence type="ECO:0000313" key="2">
    <source>
        <dbReference type="Ensembl" id="ENSP00000498152.1"/>
    </source>
</evidence>
<reference evidence="2" key="6">
    <citation type="submission" date="2025-09" db="UniProtKB">
        <authorList>
            <consortium name="Ensembl"/>
        </authorList>
    </citation>
    <scope>IDENTIFICATION</scope>
</reference>
<reference evidence="2" key="5">
    <citation type="submission" date="2025-08" db="UniProtKB">
        <authorList>
            <consortium name="Ensembl"/>
        </authorList>
    </citation>
    <scope>IDENTIFICATION</scope>
</reference>
<dbReference type="ChiTaRS" id="L3MBTL1">
    <property type="organism name" value="human"/>
</dbReference>
<dbReference type="OpenTargets" id="ENSG00000185513"/>
<dbReference type="VEuPathDB" id="HostDB:ENSG00000185513"/>
<dbReference type="Bgee" id="ENSG00000185513">
    <property type="expression patterns" value="Expressed in right hemisphere of cerebellum and 161 other cell types or tissues"/>
</dbReference>
<protein>
    <submittedName>
        <fullName evidence="2">L3MBTL histone methyl-lysine binding protein 1</fullName>
    </submittedName>
</protein>
<proteinExistence type="evidence at protein level"/>
<dbReference type="EMBL" id="AL031681">
    <property type="status" value="NOT_ANNOTATED_CDS"/>
    <property type="molecule type" value="Genomic_DNA"/>
</dbReference>
<sequence>MRRREGHGTDSEMGQGPVRESQSSDPPALQFRISEYKPLNMAGVEQPPSPELRQEGVTEYEDGGAPAGDGEAGPQQAEDHPQNPPEDPNQDPPEDDSTCQCQACGPHQAAGPDLGSSNDGCPQLFQERDRGMSAGAALLLAA</sequence>
<reference evidence="2 3" key="2">
    <citation type="journal article" date="2001" name="Nature">
        <title>The DNA sequence and comparative analysis of human chromosome 20.</title>
        <authorList>
            <person name="Deloukas P."/>
            <person name="Matthews L.H."/>
            <person name="Ashurst J."/>
            <person name="Burton J."/>
            <person name="Gilbert J.G."/>
            <person name="Jones M."/>
            <person name="Stavrides G."/>
            <person name="Almeida J.P."/>
            <person name="Babbage A.K."/>
            <person name="Bagguley C.L."/>
            <person name="Bailey J."/>
            <person name="Barlow K.F."/>
            <person name="Bates K.N."/>
            <person name="Beard L.M."/>
            <person name="Beare D.M."/>
            <person name="Beasley O.P."/>
            <person name="Bird C.P."/>
            <person name="Blakey S.E."/>
            <person name="Bridgeman A.M."/>
            <person name="Brown A.J."/>
            <person name="Buck D."/>
            <person name="Burrill W."/>
            <person name="Butler A.P."/>
            <person name="Carder C."/>
            <person name="Carter N.P."/>
            <person name="Chapman J.C."/>
            <person name="Clamp M."/>
            <person name="Clark G."/>
            <person name="Clark L.N."/>
            <person name="Clark S.Y."/>
            <person name="Clee C.M."/>
            <person name="Clegg S."/>
            <person name="Cobley V.E."/>
            <person name="Collier R.E."/>
            <person name="Connor R."/>
            <person name="Corby N.R."/>
            <person name="Coulson A."/>
            <person name="Coville G.J."/>
            <person name="Deadman R."/>
            <person name="Dhami P."/>
            <person name="Dunn M."/>
            <person name="Ellington A.G."/>
            <person name="Frankland J.A."/>
            <person name="Fraser A."/>
            <person name="French L."/>
            <person name="Garner P."/>
            <person name="Grafham D.V."/>
            <person name="Griffiths C."/>
            <person name="Griffiths M.N."/>
            <person name="Gwilliam R."/>
            <person name="Hall R.E."/>
            <person name="Hammond S."/>
            <person name="Harley J.L."/>
            <person name="Heath P.D."/>
            <person name="Ho S."/>
            <person name="Holden J.L."/>
            <person name="Howden P.J."/>
            <person name="Huckle E."/>
            <person name="Hunt A.R."/>
            <person name="Hunt S.E."/>
            <person name="Jekosch K."/>
            <person name="Johnson C.M."/>
            <person name="Johnson D."/>
            <person name="Kay M.P."/>
            <person name="Kimberley A.M."/>
            <person name="King A."/>
            <person name="Knights A."/>
            <person name="Laird G.K."/>
            <person name="Lawlor S."/>
            <person name="Lehvaslaiho M.H."/>
            <person name="Leversha M."/>
            <person name="Lloyd C."/>
            <person name="Lloyd D.M."/>
            <person name="Lovell J.D."/>
            <person name="Marsh V.L."/>
            <person name="Martin S.L."/>
            <person name="McConnachie L.J."/>
            <person name="McLay K."/>
            <person name="McMurray A.A."/>
            <person name="Milne S."/>
            <person name="Mistry D."/>
            <person name="Moore M.J."/>
            <person name="Mullikin J.C."/>
            <person name="Nickerson T."/>
            <person name="Oliver K."/>
            <person name="Parker A."/>
            <person name="Patel R."/>
            <person name="Pearce T.A."/>
            <person name="Peck A.I."/>
            <person name="Phillimore B.J."/>
            <person name="Prathalingam S.R."/>
            <person name="Plumb R.W."/>
            <person name="Ramsay H."/>
            <person name="Rice C.M."/>
            <person name="Ross M.T."/>
            <person name="Scott C.E."/>
            <person name="Sehra H.K."/>
            <person name="Shownkeen R."/>
            <person name="Sims S."/>
            <person name="Skuce C.D."/>
            <person name="Smith M.L."/>
            <person name="Soderlund C."/>
            <person name="Steward C.A."/>
            <person name="Sulston J.E."/>
            <person name="Swann M."/>
            <person name="Sycamore N."/>
            <person name="Taylor R."/>
            <person name="Tee L."/>
            <person name="Thomas D.W."/>
            <person name="Thorpe A."/>
            <person name="Tracey A."/>
            <person name="Tromans A.C."/>
            <person name="Vaudin M."/>
            <person name="Wall M."/>
            <person name="Wallis J.M."/>
            <person name="Whitehead S.L."/>
            <person name="Whittaker P."/>
            <person name="Willey D.L."/>
            <person name="Williams L."/>
            <person name="Williams S.A."/>
            <person name="Wilming L."/>
            <person name="Wray P.W."/>
            <person name="Hubbard T."/>
            <person name="Durbin R.M."/>
            <person name="Bentley D.R."/>
            <person name="Beck S."/>
            <person name="Rogers J."/>
        </authorList>
    </citation>
    <scope>NUCLEOTIDE SEQUENCE [LARGE SCALE GENOMIC DNA]</scope>
</reference>
<dbReference type="AlphaFoldDB" id="A0A3B3IUA3"/>
<keyword evidence="4 5" id="KW-1267">Proteomics identification</keyword>
<evidence type="ECO:0000256" key="1">
    <source>
        <dbReference type="SAM" id="MobiDB-lite"/>
    </source>
</evidence>
<feature type="compositionally biased region" description="Basic and acidic residues" evidence="1">
    <location>
        <begin position="1"/>
        <end position="10"/>
    </location>
</feature>
<gene>
    <name evidence="2" type="primary">L3MBTL1</name>
</gene>
<evidence type="ECO:0000313" key="3">
    <source>
        <dbReference type="Proteomes" id="UP000005640"/>
    </source>
</evidence>
<reference evidence="2 3" key="3">
    <citation type="journal article" date="2004" name="Nature">
        <title>Finishing the euchromatic sequence of the human genome.</title>
        <authorList>
            <consortium name="International Human Genome Sequencing Consortium"/>
        </authorList>
    </citation>
    <scope>NUCLEOTIDE SEQUENCE [LARGE SCALE GENOMIC DNA]</scope>
</reference>
<dbReference type="Ensembl" id="ENST00000649698.1">
    <property type="protein sequence ID" value="ENSP00000498152.1"/>
    <property type="gene ID" value="ENSG00000185513.18"/>
</dbReference>
<name>A0A3B3IUA3_HUMAN</name>
<dbReference type="HGNC" id="HGNC:15905">
    <property type="gene designation" value="L3MBTL1"/>
</dbReference>
<feature type="region of interest" description="Disordered" evidence="1">
    <location>
        <begin position="1"/>
        <end position="126"/>
    </location>
</feature>
<dbReference type="OrthoDB" id="8188861at2759"/>
<accession>A0A3B3IUA3</accession>
<keyword evidence="3" id="KW-1185">Reference proteome</keyword>
<dbReference type="ExpressionAtlas" id="A0A3B3IUA3">
    <property type="expression patterns" value="baseline and differential"/>
</dbReference>
<dbReference type="MassIVE" id="A0A3B3IUA3"/>